<dbReference type="GO" id="GO:0010181">
    <property type="term" value="F:FMN binding"/>
    <property type="evidence" value="ECO:0007669"/>
    <property type="project" value="InterPro"/>
</dbReference>
<dbReference type="Proteomes" id="UP000224130">
    <property type="component" value="Unassembled WGS sequence"/>
</dbReference>
<keyword evidence="4" id="KW-1185">Reference proteome</keyword>
<feature type="region of interest" description="Disordered" evidence="1">
    <location>
        <begin position="36"/>
        <end position="103"/>
    </location>
</feature>
<feature type="compositionally biased region" description="Low complexity" evidence="1">
    <location>
        <begin position="36"/>
        <end position="89"/>
    </location>
</feature>
<gene>
    <name evidence="3" type="ORF">ATJ88_0333</name>
</gene>
<sequence length="193" mass="19153">MTARWRGTLVYVGSLVVIGTAAVTRYVGVEAPVASADATTPGTTAGTSGTTQDPTGSDGTSSGSSGSASGSTDGSSDGTGADTGSTPAPSDTGTAQDQAAQDVTVTGDVEQTRYGPVQVAVTFSGDQIVGVTTVQVPGGHRESVQINDRAAPILAQEVVDAQSARIDTVSGATYTTEGYRASVQSAIDAYQQG</sequence>
<evidence type="ECO:0000256" key="1">
    <source>
        <dbReference type="SAM" id="MobiDB-lite"/>
    </source>
</evidence>
<dbReference type="GO" id="GO:0016020">
    <property type="term" value="C:membrane"/>
    <property type="evidence" value="ECO:0007669"/>
    <property type="project" value="InterPro"/>
</dbReference>
<accession>A0A2A9ET31</accession>
<proteinExistence type="predicted"/>
<feature type="domain" description="FMN-binding" evidence="2">
    <location>
        <begin position="113"/>
        <end position="190"/>
    </location>
</feature>
<name>A0A2A9ET31_9MICO</name>
<organism evidence="3 4">
    <name type="scientific">Isoptericola jiangsuensis</name>
    <dbReference type="NCBI Taxonomy" id="548579"/>
    <lineage>
        <taxon>Bacteria</taxon>
        <taxon>Bacillati</taxon>
        <taxon>Actinomycetota</taxon>
        <taxon>Actinomycetes</taxon>
        <taxon>Micrococcales</taxon>
        <taxon>Promicromonosporaceae</taxon>
        <taxon>Isoptericola</taxon>
    </lineage>
</organism>
<dbReference type="Gene3D" id="3.90.1010.20">
    <property type="match status" value="1"/>
</dbReference>
<protein>
    <submittedName>
        <fullName evidence="3">FMN-binding protein</fullName>
    </submittedName>
</protein>
<dbReference type="Pfam" id="PF04205">
    <property type="entry name" value="FMN_bind"/>
    <property type="match status" value="1"/>
</dbReference>
<dbReference type="AlphaFoldDB" id="A0A2A9ET31"/>
<comment type="caution">
    <text evidence="3">The sequence shown here is derived from an EMBL/GenBank/DDBJ whole genome shotgun (WGS) entry which is preliminary data.</text>
</comment>
<dbReference type="RefSeq" id="WP_098462313.1">
    <property type="nucleotide sequence ID" value="NZ_PDJJ01000001.1"/>
</dbReference>
<dbReference type="OrthoDB" id="8099475at2"/>
<dbReference type="EMBL" id="PDJJ01000001">
    <property type="protein sequence ID" value="PFG41691.1"/>
    <property type="molecule type" value="Genomic_DNA"/>
</dbReference>
<dbReference type="SMART" id="SM00900">
    <property type="entry name" value="FMN_bind"/>
    <property type="match status" value="1"/>
</dbReference>
<evidence type="ECO:0000259" key="2">
    <source>
        <dbReference type="SMART" id="SM00900"/>
    </source>
</evidence>
<evidence type="ECO:0000313" key="4">
    <source>
        <dbReference type="Proteomes" id="UP000224130"/>
    </source>
</evidence>
<dbReference type="InterPro" id="IPR007329">
    <property type="entry name" value="FMN-bd"/>
</dbReference>
<feature type="compositionally biased region" description="Polar residues" evidence="1">
    <location>
        <begin position="91"/>
        <end position="103"/>
    </location>
</feature>
<reference evidence="3 4" key="1">
    <citation type="submission" date="2017-10" db="EMBL/GenBank/DDBJ databases">
        <title>Sequencing the genomes of 1000 actinobacteria strains.</title>
        <authorList>
            <person name="Klenk H.-P."/>
        </authorList>
    </citation>
    <scope>NUCLEOTIDE SEQUENCE [LARGE SCALE GENOMIC DNA]</scope>
    <source>
        <strain evidence="3 4">DSM 21863</strain>
    </source>
</reference>
<evidence type="ECO:0000313" key="3">
    <source>
        <dbReference type="EMBL" id="PFG41691.1"/>
    </source>
</evidence>